<name>Q4UA80_THEAN</name>
<dbReference type="KEGG" id="tan:TA07325"/>
<dbReference type="OMA" id="QEFEHMT"/>
<dbReference type="OrthoDB" id="361362at2759"/>
<dbReference type="InParanoid" id="Q4UA80"/>
<gene>
    <name evidence="1" type="ORF">TA07325</name>
</gene>
<dbReference type="Proteomes" id="UP000001950">
    <property type="component" value="Chromosome 4"/>
</dbReference>
<dbReference type="eggNOG" id="ENOG502T44E">
    <property type="taxonomic scope" value="Eukaryota"/>
</dbReference>
<evidence type="ECO:0000313" key="1">
    <source>
        <dbReference type="EMBL" id="CAI76273.1"/>
    </source>
</evidence>
<reference evidence="1 2" key="1">
    <citation type="journal article" date="2005" name="Science">
        <title>Genome of the host-cell transforming parasite Theileria annulata compared with T. parva.</title>
        <authorList>
            <person name="Pain A."/>
            <person name="Renauld H."/>
            <person name="Berriman M."/>
            <person name="Murphy L."/>
            <person name="Yeats C.A."/>
            <person name="Weir W."/>
            <person name="Kerhornou A."/>
            <person name="Aslett M."/>
            <person name="Bishop R."/>
            <person name="Bouchier C."/>
            <person name="Cochet M."/>
            <person name="Coulson R.M.R."/>
            <person name="Cronin A."/>
            <person name="de Villiers E.P."/>
            <person name="Fraser A."/>
            <person name="Fosker N."/>
            <person name="Gardner M."/>
            <person name="Goble A."/>
            <person name="Griffiths-Jones S."/>
            <person name="Harris D.E."/>
            <person name="Katzer F."/>
            <person name="Larke N."/>
            <person name="Lord A."/>
            <person name="Maser P."/>
            <person name="McKellar S."/>
            <person name="Mooney P."/>
            <person name="Morton F."/>
            <person name="Nene V."/>
            <person name="O'Neil S."/>
            <person name="Price C."/>
            <person name="Quail M.A."/>
            <person name="Rabbinowitsch E."/>
            <person name="Rawlings N.D."/>
            <person name="Rutter S."/>
            <person name="Saunders D."/>
            <person name="Seeger K."/>
            <person name="Shah T."/>
            <person name="Squares R."/>
            <person name="Squares S."/>
            <person name="Tivey A."/>
            <person name="Walker A.R."/>
            <person name="Woodward J."/>
            <person name="Dobbelaere D.A.E."/>
            <person name="Langsley G."/>
            <person name="Rajandream M.A."/>
            <person name="McKeever D."/>
            <person name="Shiels B."/>
            <person name="Tait A."/>
            <person name="Barrell B.G."/>
            <person name="Hall N."/>
        </authorList>
    </citation>
    <scope>NUCLEOTIDE SEQUENCE [LARGE SCALE GENOMIC DNA]</scope>
    <source>
        <strain evidence="2">Ankara</strain>
    </source>
</reference>
<evidence type="ECO:0008006" key="3">
    <source>
        <dbReference type="Google" id="ProtNLM"/>
    </source>
</evidence>
<sequence>MGNKINFLPKISNKMAKNKKKAAKSSDFKEVKSRLGKAHLRKYKSSDEKLLSNLKNLKKSVKLLPQSITVKKDSLNVTSRRLTFQELVAKSRHTSENVRNHALMGFIEFIRRYQDEARENLYGLLQVCCGMLVSEYPRLRDSSKNLLVSILTTFCSDGKISEKLSEVIYLHLVQGLMASKSSDNLEYNDDINTIIGLIIDKFHYTLSFGYDVKLLNVLLEKQPSPISYKHFNCVYSLSKLTEFHSKSIVSYTINVLYNIINSENWSDETSPSTKAECNRTEIECLTTSSVVVKSFKLLVLNKDFLEKNDYKVVYLLLSADLQEFEHMTQKGKETFEKLFSELILLKAQLSINLLFEFDKHRIALLAPLIHLESVFTRLKPQEIVYILFLLFDNFNVRDLDWDLKLKSEFIPNILNFLQDSKLTQLDSLKSYLHQFKLNSGNFTEKIPQSFDGATEEIKCTLTKMVSEIVNNLFKYVESSPSVWPLLLYFKGISPSLFTQIFPKSTHWNFLHQGTVFSVFNGRFQQIPLDFDHLISNFIADSHNTNPHDYVNVLLEVCLYMSKVERGYEFYYKLTDLACLTEENYANLARIYLNLNSNERIIGFLSDHVLKLLKEQRYGMAKKMLEVLVYHVFNYTNRLDEFGRIIIQFDPQNDLLEKVNSFTTFLSKIIYEFGNNGDNGSVVTTQDKEEDRNEINDILEFGIKMLIDKYLLTLNKMEDDGLGGNSELVEKLLKDFYEKIGSNFKDREVIFKKIFTEYFGKDSIPNWLTSLPN</sequence>
<dbReference type="VEuPathDB" id="PiroplasmaDB:TA07325"/>
<evidence type="ECO:0000313" key="2">
    <source>
        <dbReference type="Proteomes" id="UP000001950"/>
    </source>
</evidence>
<proteinExistence type="predicted"/>
<keyword evidence="2" id="KW-1185">Reference proteome</keyword>
<protein>
    <recommendedName>
        <fullName evidence="3">Pre-rRNA-processing protein Ipi1 N-terminal domain-containing protein</fullName>
    </recommendedName>
</protein>
<accession>Q4UA80</accession>
<organism evidence="1 2">
    <name type="scientific">Theileria annulata</name>
    <dbReference type="NCBI Taxonomy" id="5874"/>
    <lineage>
        <taxon>Eukaryota</taxon>
        <taxon>Sar</taxon>
        <taxon>Alveolata</taxon>
        <taxon>Apicomplexa</taxon>
        <taxon>Aconoidasida</taxon>
        <taxon>Piroplasmida</taxon>
        <taxon>Theileriidae</taxon>
        <taxon>Theileria</taxon>
    </lineage>
</organism>
<dbReference type="EMBL" id="CR940353">
    <property type="protein sequence ID" value="CAI76273.1"/>
    <property type="molecule type" value="Genomic_DNA"/>
</dbReference>
<dbReference type="STRING" id="5874.Q4UA80"/>
<dbReference type="AlphaFoldDB" id="Q4UA80"/>
<dbReference type="SUPFAM" id="SSF48371">
    <property type="entry name" value="ARM repeat"/>
    <property type="match status" value="1"/>
</dbReference>
<dbReference type="GeneID" id="3862737"/>
<dbReference type="InterPro" id="IPR016024">
    <property type="entry name" value="ARM-type_fold"/>
</dbReference>
<dbReference type="RefSeq" id="XP_952897.1">
    <property type="nucleotide sequence ID" value="XM_947804.1"/>
</dbReference>